<dbReference type="STRING" id="880071.Fleli_1612"/>
<evidence type="ECO:0000313" key="1">
    <source>
        <dbReference type="EMBL" id="AFM04030.1"/>
    </source>
</evidence>
<evidence type="ECO:0008006" key="3">
    <source>
        <dbReference type="Google" id="ProtNLM"/>
    </source>
</evidence>
<gene>
    <name evidence="1" type="ordered locus">Fleli_1612</name>
</gene>
<dbReference type="HOGENOM" id="CLU_1052721_0_0_10"/>
<keyword evidence="2" id="KW-1185">Reference proteome</keyword>
<dbReference type="PATRIC" id="fig|880071.3.peg.1592"/>
<dbReference type="Proteomes" id="UP000006054">
    <property type="component" value="Chromosome"/>
</dbReference>
<evidence type="ECO:0000313" key="2">
    <source>
        <dbReference type="Proteomes" id="UP000006054"/>
    </source>
</evidence>
<dbReference type="AlphaFoldDB" id="I4AJ95"/>
<dbReference type="RefSeq" id="WP_014797487.1">
    <property type="nucleotide sequence ID" value="NC_018018.1"/>
</dbReference>
<dbReference type="KEGG" id="fli:Fleli_1612"/>
<name>I4AJ95_BERLS</name>
<sequence precursor="true">MKKLSSKLVFSLLCSFLMLFICTNLSFGQMVRVKKPKTISHWQHRFTLALGVGNEIGAGSLGYAAMYGFGESQRLRIGGGIRLNLALGVTDSVPYLSKSYEDTSNNSFRDSLLVEKPFLGSANLGFYISYDINERWEIGASTDLVGFGFGSEKNAFLINSLTADTLSTEAEVRSLVQLPKVRGTLNNEIFVGYKFNPRWRLRVGIQYLLTEYLTPEKFFNDRDEYKNKAILGFIGITFTPFNNDAVNCPKFKKEKVYQLKEGEM</sequence>
<protein>
    <recommendedName>
        <fullName evidence="3">Outer membrane protein beta-barrel domain-containing protein</fullName>
    </recommendedName>
</protein>
<organism evidence="1 2">
    <name type="scientific">Bernardetia litoralis (strain ATCC 23117 / DSM 6794 / NBRC 15988 / NCIMB 1366 / Fx l1 / Sio-4)</name>
    <name type="common">Flexibacter litoralis</name>
    <dbReference type="NCBI Taxonomy" id="880071"/>
    <lineage>
        <taxon>Bacteria</taxon>
        <taxon>Pseudomonadati</taxon>
        <taxon>Bacteroidota</taxon>
        <taxon>Cytophagia</taxon>
        <taxon>Cytophagales</taxon>
        <taxon>Bernardetiaceae</taxon>
        <taxon>Bernardetia</taxon>
    </lineage>
</organism>
<proteinExistence type="predicted"/>
<reference evidence="2" key="1">
    <citation type="submission" date="2012-06" db="EMBL/GenBank/DDBJ databases">
        <title>The complete genome of Flexibacter litoralis DSM 6794.</title>
        <authorList>
            <person name="Lucas S."/>
            <person name="Copeland A."/>
            <person name="Lapidus A."/>
            <person name="Glavina del Rio T."/>
            <person name="Dalin E."/>
            <person name="Tice H."/>
            <person name="Bruce D."/>
            <person name="Goodwin L."/>
            <person name="Pitluck S."/>
            <person name="Peters L."/>
            <person name="Ovchinnikova G."/>
            <person name="Lu M."/>
            <person name="Kyrpides N."/>
            <person name="Mavromatis K."/>
            <person name="Ivanova N."/>
            <person name="Brettin T."/>
            <person name="Detter J.C."/>
            <person name="Han C."/>
            <person name="Larimer F."/>
            <person name="Land M."/>
            <person name="Hauser L."/>
            <person name="Markowitz V."/>
            <person name="Cheng J.-F."/>
            <person name="Hugenholtz P."/>
            <person name="Woyke T."/>
            <person name="Wu D."/>
            <person name="Spring S."/>
            <person name="Lang E."/>
            <person name="Kopitz M."/>
            <person name="Brambilla E."/>
            <person name="Klenk H.-P."/>
            <person name="Eisen J.A."/>
        </authorList>
    </citation>
    <scope>NUCLEOTIDE SEQUENCE [LARGE SCALE GENOMIC DNA]</scope>
    <source>
        <strain evidence="2">ATCC 23117 / DSM 6794 / NBRC 15988 / NCIMB 1366 / Sio-4</strain>
    </source>
</reference>
<dbReference type="OrthoDB" id="947982at2"/>
<dbReference type="EMBL" id="CP003345">
    <property type="protein sequence ID" value="AFM04030.1"/>
    <property type="molecule type" value="Genomic_DNA"/>
</dbReference>
<accession>I4AJ95</accession>